<dbReference type="Pfam" id="PF12697">
    <property type="entry name" value="Abhydrolase_6"/>
    <property type="match status" value="1"/>
</dbReference>
<dbReference type="PANTHER" id="PTHR37017:SF8">
    <property type="entry name" value="AB HYDROLASE-1 DOMAIN-CONTAINING PROTEIN"/>
    <property type="match status" value="1"/>
</dbReference>
<name>A0A9X0AGD7_9HELO</name>
<dbReference type="InterPro" id="IPR029058">
    <property type="entry name" value="AB_hydrolase_fold"/>
</dbReference>
<dbReference type="EMBL" id="JAPEIS010000010">
    <property type="protein sequence ID" value="KAJ8062302.1"/>
    <property type="molecule type" value="Genomic_DNA"/>
</dbReference>
<protein>
    <recommendedName>
        <fullName evidence="1">AB hydrolase-1 domain-containing protein</fullName>
    </recommendedName>
</protein>
<proteinExistence type="predicted"/>
<dbReference type="SUPFAM" id="SSF53474">
    <property type="entry name" value="alpha/beta-Hydrolases"/>
    <property type="match status" value="1"/>
</dbReference>
<organism evidence="2 3">
    <name type="scientific">Sclerotinia nivalis</name>
    <dbReference type="NCBI Taxonomy" id="352851"/>
    <lineage>
        <taxon>Eukaryota</taxon>
        <taxon>Fungi</taxon>
        <taxon>Dikarya</taxon>
        <taxon>Ascomycota</taxon>
        <taxon>Pezizomycotina</taxon>
        <taxon>Leotiomycetes</taxon>
        <taxon>Helotiales</taxon>
        <taxon>Sclerotiniaceae</taxon>
        <taxon>Sclerotinia</taxon>
    </lineage>
</organism>
<evidence type="ECO:0000313" key="3">
    <source>
        <dbReference type="Proteomes" id="UP001152300"/>
    </source>
</evidence>
<evidence type="ECO:0000259" key="1">
    <source>
        <dbReference type="Pfam" id="PF12697"/>
    </source>
</evidence>
<keyword evidence="3" id="KW-1185">Reference proteome</keyword>
<dbReference type="Proteomes" id="UP001152300">
    <property type="component" value="Unassembled WGS sequence"/>
</dbReference>
<dbReference type="Gene3D" id="3.40.50.1820">
    <property type="entry name" value="alpha/beta hydrolase"/>
    <property type="match status" value="1"/>
</dbReference>
<comment type="caution">
    <text evidence="2">The sequence shown here is derived from an EMBL/GenBank/DDBJ whole genome shotgun (WGS) entry which is preliminary data.</text>
</comment>
<feature type="domain" description="AB hydrolase-1" evidence="1">
    <location>
        <begin position="10"/>
        <end position="169"/>
    </location>
</feature>
<dbReference type="InterPro" id="IPR000073">
    <property type="entry name" value="AB_hydrolase_1"/>
</dbReference>
<dbReference type="AlphaFoldDB" id="A0A9X0AGD7"/>
<dbReference type="OrthoDB" id="408373at2759"/>
<dbReference type="InterPro" id="IPR052897">
    <property type="entry name" value="Sec-Metab_Biosynth_Hydrolase"/>
</dbReference>
<dbReference type="PANTHER" id="PTHR37017">
    <property type="entry name" value="AB HYDROLASE-1 DOMAIN-CONTAINING PROTEIN-RELATED"/>
    <property type="match status" value="1"/>
</dbReference>
<evidence type="ECO:0000313" key="2">
    <source>
        <dbReference type="EMBL" id="KAJ8062302.1"/>
    </source>
</evidence>
<gene>
    <name evidence="2" type="ORF">OCU04_008848</name>
</gene>
<accession>A0A9X0AGD7</accession>
<sequence length="240" mass="25936">MPRLPSKTVFVLVPGASQSPAHYGLLMHLLLTRGHPVYSAILPSTGPGLAAKDVTAKDDAEYVREQMLLPILDTEGHDVVMIMHSYSGVPGSAAAYGLGKKDREAAGKSTSVLGQTYIASLLVKGGDGGDIKPNGILTCDDPGPPLYSDVTPPLFQDAIVMSTLCPSYASWHSACPRASWDQEAFKGRIAFVRTLKDTGIPLEYQDLFLRGTGVDWMVRDVDTGYSPQLVEPEMICEERR</sequence>
<reference evidence="2" key="1">
    <citation type="submission" date="2022-11" db="EMBL/GenBank/DDBJ databases">
        <title>Genome Resource of Sclerotinia nivalis Strain SnTB1, a Plant Pathogen Isolated from American Ginseng.</title>
        <authorList>
            <person name="Fan S."/>
        </authorList>
    </citation>
    <scope>NUCLEOTIDE SEQUENCE</scope>
    <source>
        <strain evidence="2">SnTB1</strain>
    </source>
</reference>